<evidence type="ECO:0000313" key="2">
    <source>
        <dbReference type="EMBL" id="ORY75832.1"/>
    </source>
</evidence>
<dbReference type="Proteomes" id="UP000193920">
    <property type="component" value="Unassembled WGS sequence"/>
</dbReference>
<name>A0A1Y2EW54_9FUNG</name>
<dbReference type="GO" id="GO:0003676">
    <property type="term" value="F:nucleic acid binding"/>
    <property type="evidence" value="ECO:0007669"/>
    <property type="project" value="InterPro"/>
</dbReference>
<dbReference type="InterPro" id="IPR012337">
    <property type="entry name" value="RNaseH-like_sf"/>
</dbReference>
<comment type="caution">
    <text evidence="2">The sequence shown here is derived from an EMBL/GenBank/DDBJ whole genome shotgun (WGS) entry which is preliminary data.</text>
</comment>
<dbReference type="Gene3D" id="3.30.420.10">
    <property type="entry name" value="Ribonuclease H-like superfamily/Ribonuclease H"/>
    <property type="match status" value="1"/>
</dbReference>
<gene>
    <name evidence="2" type="ORF">LY90DRAFT_400859</name>
</gene>
<dbReference type="GO" id="GO:0005634">
    <property type="term" value="C:nucleus"/>
    <property type="evidence" value="ECO:0007669"/>
    <property type="project" value="TreeGrafter"/>
</dbReference>
<dbReference type="EMBL" id="MCOG01000024">
    <property type="protein sequence ID" value="ORY75832.1"/>
    <property type="molecule type" value="Genomic_DNA"/>
</dbReference>
<sequence length="217" mass="25841">MERLNKNINIPDYIRKDNPLETCYHLINLQNDIKTVSIIKQKIGERKVFISLDTESYEKNHDYLTEVGWVIFDKTEKILKKEHYIIQEYMSFHNGKYVEDNKFNYDFGESKTKSLIEVIRLLNKELNSVDYIVGQGINNDIKDLEKLGVNLTKFEEMKGIYKNYGIIDTQYLYSGCFHDRPISLKKGLDKLHITYRYLHNAGNFFLFILLRHHYINI</sequence>
<dbReference type="STRING" id="1754190.A0A1Y2EW54"/>
<protein>
    <recommendedName>
        <fullName evidence="1">Gfd2/YDR514C-like C-terminal domain-containing protein</fullName>
    </recommendedName>
</protein>
<organism evidence="2 3">
    <name type="scientific">Neocallimastix californiae</name>
    <dbReference type="NCBI Taxonomy" id="1754190"/>
    <lineage>
        <taxon>Eukaryota</taxon>
        <taxon>Fungi</taxon>
        <taxon>Fungi incertae sedis</taxon>
        <taxon>Chytridiomycota</taxon>
        <taxon>Chytridiomycota incertae sedis</taxon>
        <taxon>Neocallimastigomycetes</taxon>
        <taxon>Neocallimastigales</taxon>
        <taxon>Neocallimastigaceae</taxon>
        <taxon>Neocallimastix</taxon>
    </lineage>
</organism>
<dbReference type="PANTHER" id="PTHR28083:SF1">
    <property type="entry name" value="GOOD FOR FULL DBP5 ACTIVITY PROTEIN 2"/>
    <property type="match status" value="1"/>
</dbReference>
<dbReference type="SUPFAM" id="SSF53098">
    <property type="entry name" value="Ribonuclease H-like"/>
    <property type="match status" value="1"/>
</dbReference>
<proteinExistence type="predicted"/>
<keyword evidence="3" id="KW-1185">Reference proteome</keyword>
<evidence type="ECO:0000313" key="3">
    <source>
        <dbReference type="Proteomes" id="UP000193920"/>
    </source>
</evidence>
<dbReference type="OrthoDB" id="2145921at2759"/>
<dbReference type="InterPro" id="IPR048519">
    <property type="entry name" value="Gfd2/YDR514C-like_C"/>
</dbReference>
<accession>A0A1Y2EW54</accession>
<evidence type="ECO:0000259" key="1">
    <source>
        <dbReference type="Pfam" id="PF21762"/>
    </source>
</evidence>
<dbReference type="InterPro" id="IPR036397">
    <property type="entry name" value="RNaseH_sf"/>
</dbReference>
<dbReference type="Pfam" id="PF21762">
    <property type="entry name" value="DEDDh_C"/>
    <property type="match status" value="1"/>
</dbReference>
<dbReference type="PANTHER" id="PTHR28083">
    <property type="entry name" value="GOOD FOR FULL DBP5 ACTIVITY PROTEIN 2"/>
    <property type="match status" value="1"/>
</dbReference>
<feature type="domain" description="Gfd2/YDR514C-like C-terminal" evidence="1">
    <location>
        <begin position="48"/>
        <end position="203"/>
    </location>
</feature>
<dbReference type="AlphaFoldDB" id="A0A1Y2EW54"/>
<dbReference type="InterPro" id="IPR040151">
    <property type="entry name" value="Gfd2/YDR514C-like"/>
</dbReference>
<reference evidence="2 3" key="1">
    <citation type="submission" date="2016-08" db="EMBL/GenBank/DDBJ databases">
        <title>A Parts List for Fungal Cellulosomes Revealed by Comparative Genomics.</title>
        <authorList>
            <consortium name="DOE Joint Genome Institute"/>
            <person name="Haitjema C.H."/>
            <person name="Gilmore S.P."/>
            <person name="Henske J.K."/>
            <person name="Solomon K.V."/>
            <person name="De Groot R."/>
            <person name="Kuo A."/>
            <person name="Mondo S.J."/>
            <person name="Salamov A.A."/>
            <person name="Labutti K."/>
            <person name="Zhao Z."/>
            <person name="Chiniquy J."/>
            <person name="Barry K."/>
            <person name="Brewer H.M."/>
            <person name="Purvine S.O."/>
            <person name="Wright A.T."/>
            <person name="Boxma B."/>
            <person name="Van Alen T."/>
            <person name="Hackstein J.H."/>
            <person name="Baker S.E."/>
            <person name="Grigoriev I.V."/>
            <person name="O'Malley M.A."/>
        </authorList>
    </citation>
    <scope>NUCLEOTIDE SEQUENCE [LARGE SCALE GENOMIC DNA]</scope>
    <source>
        <strain evidence="2 3">G1</strain>
    </source>
</reference>